<sequence length="1159" mass="129257">MNNCDYESEIVISGMAGRFPKSANLDEFWQNLVDGTDMVQEGAQFRYNVEEFDVPTRMAILDNLDKFDAEFFSVHAKQAGALDSRIKLLLETTYEAIVDAGINPVEIQGSRTGVFVGGADSTTQGILSRSTSPDKINKYGALGNVSSMFANRLSYVFNLHGPSYSVDTACSSSSIALHQALQAIRAGSCDAAIVASSTTHNDPMSSQCFHQLKMTSNDGKCKAFDASADGYVRAEAAVALYICKRQVARRVYSTLVHSTTNNDGYKEQGITYPSQHLQEKVMRQLYKDTGISPLEVDYIEAHGTGTKVGDPQELAAITNVFCDGRKGPLHIGSVKSNMGHSEHASGLCGIAKVLLAHSFGQLPANLHYNTPNEEIPSLQDGRINVIDKLQPFNARYVAFNSMGFGGSNVHILMKLDPREDTKIWTPATPVILLGSGRTQQAVESYDVVHHTMEISRQKGIKFTFNLSNKEDSFLEGHTVDGKNLFPATGYVWLVWKCFAQQNRCRFENFPVVLENMRFERMTLLNTSKDTELVVNIFTGSGKFEITESDSIVCSGLVRNLDNTTDDEMIDYQICKEVDMTGPCLNKEDFYKEMHLRGYGHSGLFQGIEQAHTGGIWAKVRWHGEWVSFIDAVLQATLLRNETRDLYVPLRIQKLTINPNEIMEHLAPSDSIMDVKSWQDQGTITCVGMEFRDLSFAKLSKKTLELQKATAEQVFLPYWKTPQVLSETAALEFSVEVALDNLAVGKLIFTEILRAPSNMIGQRVINQAMLKFQIIDFCLVNNSNEAVDEEHIATATSRVVTMDDIDKVEQSLLYIDDSKIIPNVIKTLRHDGFILYKGYSGEALSYAELTVISEKTFQEIDSQSYVKNSELALDTVNRELIPNKTLSLRPLPEKPILEINSVKMSKDAIFVVHPIDGTIDTLRELVSQLEVNVYGIECTKEAPLESLEKLAGYYLNKIREIQPRGPYKLCGYSFGANVAFEMALQLESESETVSLLVMLDGSPRWKHWIDNYSSNTEDKLIWVDLILSSYLSQYLPTVSPQIYQELKGRNTEESKINYAADTLSDANPHVGLEAIRDCVCAVKSRALCGMNYNPVVKVKAKTVLLKALDSNVGDLASSDYNLGEICENAVEVFEIPGNHYCFHERFQELGIAEMLNKIIT</sequence>
<evidence type="ECO:0000313" key="19">
    <source>
        <dbReference type="EMBL" id="CAG7734024.1"/>
    </source>
</evidence>
<dbReference type="EMBL" id="CAJVCH010261056">
    <property type="protein sequence ID" value="CAG7734024.1"/>
    <property type="molecule type" value="Genomic_DNA"/>
</dbReference>
<dbReference type="GO" id="GO:0004315">
    <property type="term" value="F:3-oxoacyl-[acyl-carrier-protein] synthase activity"/>
    <property type="evidence" value="ECO:0007669"/>
    <property type="project" value="InterPro"/>
</dbReference>
<keyword evidence="8" id="KW-0521">NADP</keyword>
<evidence type="ECO:0000259" key="17">
    <source>
        <dbReference type="PROSITE" id="PS52004"/>
    </source>
</evidence>
<feature type="region of interest" description="C-terminal hotdog fold" evidence="15">
    <location>
        <begin position="581"/>
        <end position="704"/>
    </location>
</feature>
<dbReference type="InterPro" id="IPR049900">
    <property type="entry name" value="PKS_mFAS_DH"/>
</dbReference>
<name>A0A8J2K934_9HEXA</name>
<keyword evidence="12" id="KW-0275">Fatty acid biosynthesis</keyword>
<keyword evidence="3" id="KW-0596">Phosphopantetheine</keyword>
<dbReference type="InterPro" id="IPR032821">
    <property type="entry name" value="PKS_assoc"/>
</dbReference>
<comment type="caution">
    <text evidence="19">The sequence shown here is derived from an EMBL/GenBank/DDBJ whole genome shotgun (WGS) entry which is preliminary data.</text>
</comment>
<dbReference type="InterPro" id="IPR014030">
    <property type="entry name" value="Ketoacyl_synth_N"/>
</dbReference>
<keyword evidence="7" id="KW-0276">Fatty acid metabolism</keyword>
<proteinExistence type="inferred from homology"/>
<evidence type="ECO:0000256" key="1">
    <source>
        <dbReference type="ARBA" id="ARBA00012873"/>
    </source>
</evidence>
<feature type="active site" description="Proton acceptor; for dehydratase activity" evidence="15">
    <location>
        <position position="477"/>
    </location>
</feature>
<dbReference type="PROSITE" id="PS00606">
    <property type="entry name" value="KS3_1"/>
    <property type="match status" value="1"/>
</dbReference>
<evidence type="ECO:0000259" key="18">
    <source>
        <dbReference type="PROSITE" id="PS52019"/>
    </source>
</evidence>
<dbReference type="GO" id="GO:0004312">
    <property type="term" value="F:fatty acid synthase activity"/>
    <property type="evidence" value="ECO:0007669"/>
    <property type="project" value="UniProtKB-EC"/>
</dbReference>
<keyword evidence="4" id="KW-0444">Lipid biosynthesis</keyword>
<dbReference type="Pfam" id="PF02801">
    <property type="entry name" value="Ketoacyl-synt_C"/>
    <property type="match status" value="1"/>
</dbReference>
<evidence type="ECO:0000256" key="15">
    <source>
        <dbReference type="PROSITE-ProRule" id="PRU01363"/>
    </source>
</evidence>
<dbReference type="InterPro" id="IPR014031">
    <property type="entry name" value="Ketoacyl_synth_C"/>
</dbReference>
<evidence type="ECO:0000256" key="14">
    <source>
        <dbReference type="ARBA" id="ARBA00044883"/>
    </source>
</evidence>
<keyword evidence="13" id="KW-0511">Multifunctional enzyme</keyword>
<evidence type="ECO:0000256" key="4">
    <source>
        <dbReference type="ARBA" id="ARBA00022516"/>
    </source>
</evidence>
<dbReference type="SMART" id="SM00825">
    <property type="entry name" value="PKS_KS"/>
    <property type="match status" value="1"/>
</dbReference>
<dbReference type="PROSITE" id="PS52004">
    <property type="entry name" value="KS3_2"/>
    <property type="match status" value="1"/>
</dbReference>
<keyword evidence="9" id="KW-0560">Oxidoreductase</keyword>
<comment type="similarity">
    <text evidence="16">Belongs to the thiolase-like superfamily. Beta-ketoacyl-ACP synthases family.</text>
</comment>
<dbReference type="InterPro" id="IPR018201">
    <property type="entry name" value="Ketoacyl_synth_AS"/>
</dbReference>
<keyword evidence="20" id="KW-1185">Reference proteome</keyword>
<evidence type="ECO:0000313" key="20">
    <source>
        <dbReference type="Proteomes" id="UP000708208"/>
    </source>
</evidence>
<evidence type="ECO:0000256" key="16">
    <source>
        <dbReference type="RuleBase" id="RU003694"/>
    </source>
</evidence>
<dbReference type="Pfam" id="PF21089">
    <property type="entry name" value="PKS_DH_N"/>
    <property type="match status" value="1"/>
</dbReference>
<dbReference type="Pfam" id="PF00975">
    <property type="entry name" value="Thioesterase"/>
    <property type="match status" value="1"/>
</dbReference>
<evidence type="ECO:0000256" key="13">
    <source>
        <dbReference type="ARBA" id="ARBA00023268"/>
    </source>
</evidence>
<dbReference type="PANTHER" id="PTHR43775">
    <property type="entry name" value="FATTY ACID SYNTHASE"/>
    <property type="match status" value="1"/>
</dbReference>
<evidence type="ECO:0000256" key="9">
    <source>
        <dbReference type="ARBA" id="ARBA00023002"/>
    </source>
</evidence>
<dbReference type="InterPro" id="IPR020841">
    <property type="entry name" value="PKS_Beta-ketoAc_synthase_dom"/>
</dbReference>
<comment type="catalytic activity">
    <reaction evidence="14">
        <text>acetyl-CoA + n malonyl-CoA + 2n NADPH + 2n H(+) = a long-chain fatty acid + (n+1) CoA + n CO2 + 2n NADP(+).</text>
        <dbReference type="EC" id="2.3.1.85"/>
    </reaction>
</comment>
<feature type="active site" description="Proton donor; for dehydratase activity" evidence="15">
    <location>
        <position position="630"/>
    </location>
</feature>
<dbReference type="GO" id="GO:0016787">
    <property type="term" value="F:hydrolase activity"/>
    <property type="evidence" value="ECO:0007669"/>
    <property type="project" value="UniProtKB-KW"/>
</dbReference>
<feature type="domain" description="PKS/mFAS DH" evidence="18">
    <location>
        <begin position="445"/>
        <end position="704"/>
    </location>
</feature>
<dbReference type="PROSITE" id="PS52019">
    <property type="entry name" value="PKS_MFAS_DH"/>
    <property type="match status" value="1"/>
</dbReference>
<gene>
    <name evidence="19" type="ORF">AFUS01_LOCUS22434</name>
</gene>
<evidence type="ECO:0000256" key="12">
    <source>
        <dbReference type="ARBA" id="ARBA00023160"/>
    </source>
</evidence>
<dbReference type="GO" id="GO:0016491">
    <property type="term" value="F:oxidoreductase activity"/>
    <property type="evidence" value="ECO:0007669"/>
    <property type="project" value="UniProtKB-KW"/>
</dbReference>
<evidence type="ECO:0000256" key="10">
    <source>
        <dbReference type="ARBA" id="ARBA00023027"/>
    </source>
</evidence>
<keyword evidence="11" id="KW-0443">Lipid metabolism</keyword>
<keyword evidence="5 16" id="KW-0808">Transferase</keyword>
<keyword evidence="6" id="KW-0378">Hydrolase</keyword>
<evidence type="ECO:0000256" key="5">
    <source>
        <dbReference type="ARBA" id="ARBA00022679"/>
    </source>
</evidence>
<evidence type="ECO:0000256" key="8">
    <source>
        <dbReference type="ARBA" id="ARBA00022857"/>
    </source>
</evidence>
<feature type="domain" description="Ketosynthase family 3 (KS3)" evidence="17">
    <location>
        <begin position="7"/>
        <end position="415"/>
    </location>
</feature>
<dbReference type="Pfam" id="PF00109">
    <property type="entry name" value="ketoacyl-synt"/>
    <property type="match status" value="1"/>
</dbReference>
<reference evidence="19" key="1">
    <citation type="submission" date="2021-06" db="EMBL/GenBank/DDBJ databases">
        <authorList>
            <person name="Hodson N. C."/>
            <person name="Mongue J. A."/>
            <person name="Jaron S. K."/>
        </authorList>
    </citation>
    <scope>NUCLEOTIDE SEQUENCE</scope>
</reference>
<dbReference type="InterPro" id="IPR049552">
    <property type="entry name" value="PKS_DH_N"/>
</dbReference>
<evidence type="ECO:0000256" key="7">
    <source>
        <dbReference type="ARBA" id="ARBA00022832"/>
    </source>
</evidence>
<dbReference type="GO" id="GO:0006633">
    <property type="term" value="P:fatty acid biosynthetic process"/>
    <property type="evidence" value="ECO:0007669"/>
    <property type="project" value="UniProtKB-KW"/>
</dbReference>
<feature type="region of interest" description="N-terminal hotdog fold" evidence="15">
    <location>
        <begin position="445"/>
        <end position="564"/>
    </location>
</feature>
<dbReference type="Pfam" id="PF16197">
    <property type="entry name" value="KAsynt_C_assoc"/>
    <property type="match status" value="1"/>
</dbReference>
<evidence type="ECO:0000256" key="3">
    <source>
        <dbReference type="ARBA" id="ARBA00022450"/>
    </source>
</evidence>
<protein>
    <recommendedName>
        <fullName evidence="2">Fatty acid synthase</fullName>
        <ecNumber evidence="1">2.3.1.85</ecNumber>
    </recommendedName>
</protein>
<dbReference type="InterPro" id="IPR001031">
    <property type="entry name" value="Thioesterase"/>
</dbReference>
<dbReference type="InterPro" id="IPR050091">
    <property type="entry name" value="PKS_NRPS_Biosynth_Enz"/>
</dbReference>
<dbReference type="EC" id="2.3.1.85" evidence="1"/>
<evidence type="ECO:0000256" key="6">
    <source>
        <dbReference type="ARBA" id="ARBA00022801"/>
    </source>
</evidence>
<dbReference type="AlphaFoldDB" id="A0A8J2K934"/>
<dbReference type="PANTHER" id="PTHR43775:SF7">
    <property type="entry name" value="FATTY ACID SYNTHASE"/>
    <property type="match status" value="1"/>
</dbReference>
<dbReference type="OrthoDB" id="329835at2759"/>
<evidence type="ECO:0000256" key="11">
    <source>
        <dbReference type="ARBA" id="ARBA00023098"/>
    </source>
</evidence>
<accession>A0A8J2K934</accession>
<keyword evidence="10" id="KW-0520">NAD</keyword>
<evidence type="ECO:0000256" key="2">
    <source>
        <dbReference type="ARBA" id="ARBA00018769"/>
    </source>
</evidence>
<dbReference type="Proteomes" id="UP000708208">
    <property type="component" value="Unassembled WGS sequence"/>
</dbReference>
<dbReference type="CDD" id="cd00833">
    <property type="entry name" value="PKS"/>
    <property type="match status" value="1"/>
</dbReference>
<organism evidence="19 20">
    <name type="scientific">Allacma fusca</name>
    <dbReference type="NCBI Taxonomy" id="39272"/>
    <lineage>
        <taxon>Eukaryota</taxon>
        <taxon>Metazoa</taxon>
        <taxon>Ecdysozoa</taxon>
        <taxon>Arthropoda</taxon>
        <taxon>Hexapoda</taxon>
        <taxon>Collembola</taxon>
        <taxon>Symphypleona</taxon>
        <taxon>Sminthuridae</taxon>
        <taxon>Allacma</taxon>
    </lineage>
</organism>